<dbReference type="InterPro" id="IPR008927">
    <property type="entry name" value="6-PGluconate_DH-like_C_sf"/>
</dbReference>
<sequence length="496" mass="54204">MKTNFKAGDLVWTHLKKDTVAVWPARVENHPDQAAKGQIYVYYFNGKPNKQNGWAAPSSITEYNEETKAKLSQASSRADFKIAVAEIEAEYQKSQSKEDSEKGDAVEPEAEAPKPVRQSKRKSSNESGECSTSASKIAKGKRKPASEPVENGTKQYKAIVADTVVGGDGRTSPNSDLDPIDQASLVTGDFGGTPQDMTPTSIIGFLGLGIMSTGMVNNLIKAGHKVNLWSRQIDKCYKLKEKVDEVNEGQVNVCVAPCDVMSESDIVFNCCSDPETAQKNVSDNCGVTHDCENLNGKGFVEMTGIDPNTSLKLSEYIHAKGGRYLEAQLQGSRDEAADGTLLVLTAGDNSLFIDCQSCFQAISKSSLYLGEVGVASKVYLIMQLMQGISLVGLAECLVLADRCGISGKDIINIFNMTNMSSPYLRKKANKIVDKDFKQVEQSIKNMQKDFRLALGLSDELMQPLILTSAANEVFKHSRKLGYDDHDCSCIYMKARY</sequence>
<dbReference type="Pfam" id="PF14833">
    <property type="entry name" value="NAD_binding_11"/>
    <property type="match status" value="1"/>
</dbReference>
<feature type="region of interest" description="Disordered" evidence="6">
    <location>
        <begin position="91"/>
        <end position="154"/>
    </location>
</feature>
<dbReference type="Gene3D" id="1.10.1040.10">
    <property type="entry name" value="N-(1-d-carboxylethyl)-l-norvaline Dehydrogenase, domain 2"/>
    <property type="match status" value="1"/>
</dbReference>
<dbReference type="PANTHER" id="PTHR43580">
    <property type="entry name" value="OXIDOREDUCTASE GLYR1-RELATED"/>
    <property type="match status" value="1"/>
</dbReference>
<dbReference type="Gene3D" id="2.30.30.140">
    <property type="match status" value="1"/>
</dbReference>
<evidence type="ECO:0000313" key="11">
    <source>
        <dbReference type="Proteomes" id="UP000019118"/>
    </source>
</evidence>
<evidence type="ECO:0000256" key="3">
    <source>
        <dbReference type="ARBA" id="ARBA00022454"/>
    </source>
</evidence>
<feature type="domain" description="3-hydroxyisobutyrate dehydrogenase-like NAD-binding" evidence="9">
    <location>
        <begin position="375"/>
        <end position="490"/>
    </location>
</feature>
<dbReference type="GO" id="GO:0050661">
    <property type="term" value="F:NADP binding"/>
    <property type="evidence" value="ECO:0007669"/>
    <property type="project" value="InterPro"/>
</dbReference>
<evidence type="ECO:0000256" key="2">
    <source>
        <dbReference type="ARBA" id="ARBA00007598"/>
    </source>
</evidence>
<evidence type="ECO:0000256" key="6">
    <source>
        <dbReference type="SAM" id="MobiDB-lite"/>
    </source>
</evidence>
<dbReference type="InterPro" id="IPR051265">
    <property type="entry name" value="HIBADH-related_NP60_sf"/>
</dbReference>
<keyword evidence="3" id="KW-0158">Chromosome</keyword>
<feature type="domain" description="6-phosphogluconate dehydrogenase NADP-binding" evidence="8">
    <location>
        <begin position="203"/>
        <end position="370"/>
    </location>
</feature>
<comment type="subcellular location">
    <subcellularLocation>
        <location evidence="1">Chromosome</location>
    </subcellularLocation>
</comment>
<dbReference type="Proteomes" id="UP000019118">
    <property type="component" value="Unassembled WGS sequence"/>
</dbReference>
<reference evidence="11" key="1">
    <citation type="journal article" date="2013" name="Genome Biol.">
        <title>Draft genome of the mountain pine beetle, Dendroctonus ponderosae Hopkins, a major forest pest.</title>
        <authorList>
            <person name="Keeling C.I."/>
            <person name="Yuen M.M."/>
            <person name="Liao N.Y."/>
            <person name="Docking T.R."/>
            <person name="Chan S.K."/>
            <person name="Taylor G.A."/>
            <person name="Palmquist D.L."/>
            <person name="Jackman S.D."/>
            <person name="Nguyen A."/>
            <person name="Li M."/>
            <person name="Henderson H."/>
            <person name="Janes J.K."/>
            <person name="Zhao Y."/>
            <person name="Pandoh P."/>
            <person name="Moore R."/>
            <person name="Sperling F.A."/>
            <person name="Huber D.P."/>
            <person name="Birol I."/>
            <person name="Jones S.J."/>
            <person name="Bohlmann J."/>
        </authorList>
    </citation>
    <scope>NUCLEOTIDE SEQUENCE</scope>
</reference>
<dbReference type="InterPro" id="IPR006115">
    <property type="entry name" value="6PGDH_NADP-bd"/>
</dbReference>
<proteinExistence type="inferred from homology"/>
<dbReference type="SUPFAM" id="SSF51735">
    <property type="entry name" value="NAD(P)-binding Rossmann-fold domains"/>
    <property type="match status" value="1"/>
</dbReference>
<reference evidence="10" key="2">
    <citation type="submission" date="2024-08" db="UniProtKB">
        <authorList>
            <consortium name="EnsemblMetazoa"/>
        </authorList>
    </citation>
    <scope>IDENTIFICATION</scope>
</reference>
<evidence type="ECO:0000259" key="7">
    <source>
        <dbReference type="Pfam" id="PF00855"/>
    </source>
</evidence>
<evidence type="ECO:0000256" key="5">
    <source>
        <dbReference type="ARBA" id="ARBA00034140"/>
    </source>
</evidence>
<dbReference type="PANTHER" id="PTHR43580:SF2">
    <property type="entry name" value="CYTOKINE-LIKE NUCLEAR FACTOR N-PAC"/>
    <property type="match status" value="1"/>
</dbReference>
<dbReference type="InterPro" id="IPR029154">
    <property type="entry name" value="HIBADH-like_NADP-bd"/>
</dbReference>
<evidence type="ECO:0000313" key="10">
    <source>
        <dbReference type="EnsemblMetazoa" id="XP_019769087.1"/>
    </source>
</evidence>
<evidence type="ECO:0000256" key="1">
    <source>
        <dbReference type="ARBA" id="ARBA00004286"/>
    </source>
</evidence>
<name>A0AAR5Q781_DENPD</name>
<dbReference type="SUPFAM" id="SSF48179">
    <property type="entry name" value="6-phosphogluconate dehydrogenase C-terminal domain-like"/>
    <property type="match status" value="1"/>
</dbReference>
<dbReference type="GO" id="GO:0051287">
    <property type="term" value="F:NAD binding"/>
    <property type="evidence" value="ECO:0007669"/>
    <property type="project" value="InterPro"/>
</dbReference>
<evidence type="ECO:0000256" key="4">
    <source>
        <dbReference type="ARBA" id="ARBA00030287"/>
    </source>
</evidence>
<feature type="domain" description="PWWP" evidence="7">
    <location>
        <begin position="8"/>
        <end position="91"/>
    </location>
</feature>
<dbReference type="GO" id="GO:0000785">
    <property type="term" value="C:chromatin"/>
    <property type="evidence" value="ECO:0007669"/>
    <property type="project" value="TreeGrafter"/>
</dbReference>
<dbReference type="GO" id="GO:0140673">
    <property type="term" value="P:transcription elongation-coupled chromatin remodeling"/>
    <property type="evidence" value="ECO:0007669"/>
    <property type="project" value="TreeGrafter"/>
</dbReference>
<dbReference type="AlphaFoldDB" id="A0AAR5Q781"/>
<evidence type="ECO:0000259" key="8">
    <source>
        <dbReference type="Pfam" id="PF03446"/>
    </source>
</evidence>
<dbReference type="InterPro" id="IPR000313">
    <property type="entry name" value="PWWP_dom"/>
</dbReference>
<dbReference type="InterPro" id="IPR036291">
    <property type="entry name" value="NAD(P)-bd_dom_sf"/>
</dbReference>
<dbReference type="GO" id="GO:0003677">
    <property type="term" value="F:DNA binding"/>
    <property type="evidence" value="ECO:0007669"/>
    <property type="project" value="TreeGrafter"/>
</dbReference>
<comment type="similarity">
    <text evidence="2">Belongs to the HIBADH-related family. NP60 subfamily.</text>
</comment>
<accession>A0AAR5Q781</accession>
<feature type="compositionally biased region" description="Basic and acidic residues" evidence="6">
    <location>
        <begin position="95"/>
        <end position="105"/>
    </location>
</feature>
<dbReference type="Pfam" id="PF03446">
    <property type="entry name" value="NAD_binding_2"/>
    <property type="match status" value="1"/>
</dbReference>
<dbReference type="InterPro" id="IPR013328">
    <property type="entry name" value="6PGD_dom2"/>
</dbReference>
<dbReference type="SUPFAM" id="SSF63748">
    <property type="entry name" value="Tudor/PWWP/MBT"/>
    <property type="match status" value="1"/>
</dbReference>
<feature type="compositionally biased region" description="Polar residues" evidence="6">
    <location>
        <begin position="125"/>
        <end position="135"/>
    </location>
</feature>
<evidence type="ECO:0000259" key="9">
    <source>
        <dbReference type="Pfam" id="PF14833"/>
    </source>
</evidence>
<organism evidence="10 11">
    <name type="scientific">Dendroctonus ponderosae</name>
    <name type="common">Mountain pine beetle</name>
    <dbReference type="NCBI Taxonomy" id="77166"/>
    <lineage>
        <taxon>Eukaryota</taxon>
        <taxon>Metazoa</taxon>
        <taxon>Ecdysozoa</taxon>
        <taxon>Arthropoda</taxon>
        <taxon>Hexapoda</taxon>
        <taxon>Insecta</taxon>
        <taxon>Pterygota</taxon>
        <taxon>Neoptera</taxon>
        <taxon>Endopterygota</taxon>
        <taxon>Coleoptera</taxon>
        <taxon>Polyphaga</taxon>
        <taxon>Cucujiformia</taxon>
        <taxon>Curculionidae</taxon>
        <taxon>Scolytinae</taxon>
        <taxon>Dendroctonus</taxon>
    </lineage>
</organism>
<dbReference type="EnsemblMetazoa" id="XM_019913528.1">
    <property type="protein sequence ID" value="XP_019769087.1"/>
    <property type="gene ID" value="LOC109543707"/>
</dbReference>
<dbReference type="Gene3D" id="3.40.50.720">
    <property type="entry name" value="NAD(P)-binding Rossmann-like Domain"/>
    <property type="match status" value="1"/>
</dbReference>
<keyword evidence="11" id="KW-1185">Reference proteome</keyword>
<dbReference type="GO" id="GO:0031491">
    <property type="term" value="F:nucleosome binding"/>
    <property type="evidence" value="ECO:0007669"/>
    <property type="project" value="TreeGrafter"/>
</dbReference>
<dbReference type="Pfam" id="PF00855">
    <property type="entry name" value="PWWP"/>
    <property type="match status" value="1"/>
</dbReference>
<protein>
    <recommendedName>
        <fullName evidence="5">Cytokine-like nuclear factor N-PAC</fullName>
    </recommendedName>
    <alternativeName>
        <fullName evidence="4">Glyoxylate reductase 1 homolog</fullName>
    </alternativeName>
</protein>